<sequence>MKIKTADWVFVGVALASGAACWTLLGPSGVRAGLSDAGDLLLMIMPQLGAGLLIGGLVQQFVDRERVAAMLGQNSGFRGLGLASVAGMLTPGGPFASFPLVYALWVAGADAGALIAFITAWSLIGINRLVIWELPFMGADFALLRFFVSLPLPILAGLIARWLVLATPLKIREAPRS</sequence>
<name>A0A0P7XAI2_9HYPH</name>
<dbReference type="InterPro" id="IPR005524">
    <property type="entry name" value="DUF318"/>
</dbReference>
<dbReference type="InterPro" id="IPR052923">
    <property type="entry name" value="UPF0718"/>
</dbReference>
<dbReference type="Proteomes" id="UP000050497">
    <property type="component" value="Unassembled WGS sequence"/>
</dbReference>
<dbReference type="PANTHER" id="PTHR34184">
    <property type="entry name" value="UPF0718 PROTEIN YCGR"/>
    <property type="match status" value="1"/>
</dbReference>
<keyword evidence="4 7" id="KW-0812">Transmembrane</keyword>
<reference evidence="8 10" key="1">
    <citation type="submission" date="2015-09" db="EMBL/GenBank/DDBJ databases">
        <title>Identification and resolution of microdiversity through metagenomic sequencing of parallel consortia.</title>
        <authorList>
            <person name="Nelson W.C."/>
            <person name="Romine M.F."/>
            <person name="Lindemann S.R."/>
        </authorList>
    </citation>
    <scope>NUCLEOTIDE SEQUENCE [LARGE SCALE GENOMIC DNA]</scope>
    <source>
        <strain evidence="8">HL-109</strain>
    </source>
</reference>
<comment type="similarity">
    <text evidence="2">Belongs to the UPF0718 family.</text>
</comment>
<keyword evidence="5 7" id="KW-1133">Transmembrane helix</keyword>
<feature type="transmembrane region" description="Helical" evidence="7">
    <location>
        <begin position="7"/>
        <end position="25"/>
    </location>
</feature>
<evidence type="ECO:0000256" key="7">
    <source>
        <dbReference type="SAM" id="Phobius"/>
    </source>
</evidence>
<dbReference type="STRING" id="1653334.GA0071312_0604"/>
<reference evidence="9 11" key="2">
    <citation type="submission" date="2016-08" db="EMBL/GenBank/DDBJ databases">
        <authorList>
            <person name="Varghese N."/>
            <person name="Submissions Spin"/>
        </authorList>
    </citation>
    <scope>NUCLEOTIDE SEQUENCE [LARGE SCALE GENOMIC DNA]</scope>
    <source>
        <strain evidence="9 11">HL-109</strain>
    </source>
</reference>
<evidence type="ECO:0000256" key="3">
    <source>
        <dbReference type="ARBA" id="ARBA00022475"/>
    </source>
</evidence>
<dbReference type="AlphaFoldDB" id="A0A0P7XAI2"/>
<evidence type="ECO:0000256" key="6">
    <source>
        <dbReference type="ARBA" id="ARBA00023136"/>
    </source>
</evidence>
<dbReference type="EMBL" id="LJSX01000003">
    <property type="protein sequence ID" value="KPQ12272.1"/>
    <property type="molecule type" value="Genomic_DNA"/>
</dbReference>
<dbReference type="Proteomes" id="UP000182800">
    <property type="component" value="Unassembled WGS sequence"/>
</dbReference>
<feature type="transmembrane region" description="Helical" evidence="7">
    <location>
        <begin position="143"/>
        <end position="164"/>
    </location>
</feature>
<protein>
    <submittedName>
        <fullName evidence="9">Predicted permease</fullName>
    </submittedName>
    <submittedName>
        <fullName evidence="8">Putative permease</fullName>
    </submittedName>
</protein>
<gene>
    <name evidence="9" type="ORF">GA0071312_0604</name>
    <name evidence="8" type="ORF">HLUCCO17_03640</name>
</gene>
<organism evidence="8 10">
    <name type="scientific">Saliniramus fredricksonii</name>
    <dbReference type="NCBI Taxonomy" id="1653334"/>
    <lineage>
        <taxon>Bacteria</taxon>
        <taxon>Pseudomonadati</taxon>
        <taxon>Pseudomonadota</taxon>
        <taxon>Alphaproteobacteria</taxon>
        <taxon>Hyphomicrobiales</taxon>
        <taxon>Salinarimonadaceae</taxon>
        <taxon>Saliniramus</taxon>
    </lineage>
</organism>
<evidence type="ECO:0000256" key="4">
    <source>
        <dbReference type="ARBA" id="ARBA00022692"/>
    </source>
</evidence>
<accession>A0A0P7XAI2</accession>
<feature type="transmembrane region" description="Helical" evidence="7">
    <location>
        <begin position="79"/>
        <end position="105"/>
    </location>
</feature>
<proteinExistence type="inferred from homology"/>
<dbReference type="PROSITE" id="PS51257">
    <property type="entry name" value="PROKAR_LIPOPROTEIN"/>
    <property type="match status" value="1"/>
</dbReference>
<evidence type="ECO:0000313" key="8">
    <source>
        <dbReference type="EMBL" id="KPQ12272.1"/>
    </source>
</evidence>
<feature type="transmembrane region" description="Helical" evidence="7">
    <location>
        <begin position="40"/>
        <end position="58"/>
    </location>
</feature>
<evidence type="ECO:0000256" key="5">
    <source>
        <dbReference type="ARBA" id="ARBA00022989"/>
    </source>
</evidence>
<keyword evidence="6 7" id="KW-0472">Membrane</keyword>
<comment type="subcellular location">
    <subcellularLocation>
        <location evidence="1">Cell membrane</location>
        <topology evidence="1">Multi-pass membrane protein</topology>
    </subcellularLocation>
</comment>
<dbReference type="OrthoDB" id="5797013at2"/>
<keyword evidence="11" id="KW-1185">Reference proteome</keyword>
<evidence type="ECO:0000313" key="9">
    <source>
        <dbReference type="EMBL" id="SCC78986.1"/>
    </source>
</evidence>
<dbReference type="GO" id="GO:0005886">
    <property type="term" value="C:plasma membrane"/>
    <property type="evidence" value="ECO:0007669"/>
    <property type="project" value="UniProtKB-SubCell"/>
</dbReference>
<evidence type="ECO:0000256" key="2">
    <source>
        <dbReference type="ARBA" id="ARBA00006386"/>
    </source>
</evidence>
<evidence type="ECO:0000313" key="11">
    <source>
        <dbReference type="Proteomes" id="UP000182800"/>
    </source>
</evidence>
<dbReference type="RefSeq" id="WP_074443556.1">
    <property type="nucleotide sequence ID" value="NZ_FMBM01000001.1"/>
</dbReference>
<dbReference type="Pfam" id="PF03773">
    <property type="entry name" value="ArsP_1"/>
    <property type="match status" value="1"/>
</dbReference>
<dbReference type="PANTHER" id="PTHR34184:SF4">
    <property type="entry name" value="UPF0718 PROTEIN YCGR"/>
    <property type="match status" value="1"/>
</dbReference>
<feature type="transmembrane region" description="Helical" evidence="7">
    <location>
        <begin position="111"/>
        <end position="131"/>
    </location>
</feature>
<keyword evidence="3" id="KW-1003">Cell membrane</keyword>
<evidence type="ECO:0000313" key="10">
    <source>
        <dbReference type="Proteomes" id="UP000050497"/>
    </source>
</evidence>
<dbReference type="PATRIC" id="fig|1653334.4.peg.3338"/>
<evidence type="ECO:0000256" key="1">
    <source>
        <dbReference type="ARBA" id="ARBA00004651"/>
    </source>
</evidence>
<comment type="caution">
    <text evidence="8">The sequence shown here is derived from an EMBL/GenBank/DDBJ whole genome shotgun (WGS) entry which is preliminary data.</text>
</comment>
<dbReference type="EMBL" id="FMBM01000001">
    <property type="protein sequence ID" value="SCC78986.1"/>
    <property type="molecule type" value="Genomic_DNA"/>
</dbReference>